<keyword evidence="2" id="KW-0378">Hydrolase</keyword>
<evidence type="ECO:0000256" key="5">
    <source>
        <dbReference type="SAM" id="SignalP"/>
    </source>
</evidence>
<evidence type="ECO:0000256" key="4">
    <source>
        <dbReference type="ARBA" id="ARBA00023098"/>
    </source>
</evidence>
<evidence type="ECO:0000256" key="3">
    <source>
        <dbReference type="ARBA" id="ARBA00022963"/>
    </source>
</evidence>
<gene>
    <name evidence="6" type="ORF">F2Q69_00041449</name>
</gene>
<feature type="signal peptide" evidence="5">
    <location>
        <begin position="1"/>
        <end position="22"/>
    </location>
</feature>
<evidence type="ECO:0000256" key="1">
    <source>
        <dbReference type="ARBA" id="ARBA00008668"/>
    </source>
</evidence>
<dbReference type="GO" id="GO:0016042">
    <property type="term" value="P:lipid catabolic process"/>
    <property type="evidence" value="ECO:0007669"/>
    <property type="project" value="UniProtKB-KW"/>
</dbReference>
<organism evidence="6 7">
    <name type="scientific">Brassica cretica</name>
    <name type="common">Mustard</name>
    <dbReference type="NCBI Taxonomy" id="69181"/>
    <lineage>
        <taxon>Eukaryota</taxon>
        <taxon>Viridiplantae</taxon>
        <taxon>Streptophyta</taxon>
        <taxon>Embryophyta</taxon>
        <taxon>Tracheophyta</taxon>
        <taxon>Spermatophyta</taxon>
        <taxon>Magnoliopsida</taxon>
        <taxon>eudicotyledons</taxon>
        <taxon>Gunneridae</taxon>
        <taxon>Pentapetalae</taxon>
        <taxon>rosids</taxon>
        <taxon>malvids</taxon>
        <taxon>Brassicales</taxon>
        <taxon>Brassicaceae</taxon>
        <taxon>Brassiceae</taxon>
        <taxon>Brassica</taxon>
    </lineage>
</organism>
<dbReference type="PANTHER" id="PTHR46020">
    <property type="entry name" value="OSJNBB0059K02.9 PROTEIN"/>
    <property type="match status" value="1"/>
</dbReference>
<dbReference type="InterPro" id="IPR001087">
    <property type="entry name" value="GDSL"/>
</dbReference>
<evidence type="ECO:0000313" key="7">
    <source>
        <dbReference type="Proteomes" id="UP000712600"/>
    </source>
</evidence>
<dbReference type="Proteomes" id="UP000712600">
    <property type="component" value="Unassembled WGS sequence"/>
</dbReference>
<accession>A0A8S9NRI7</accession>
<evidence type="ECO:0008006" key="8">
    <source>
        <dbReference type="Google" id="ProtNLM"/>
    </source>
</evidence>
<comment type="similarity">
    <text evidence="1">Belongs to the 'GDSL' lipolytic enzyme family.</text>
</comment>
<protein>
    <recommendedName>
        <fullName evidence="8">Sinapine esterase</fullName>
    </recommendedName>
</protein>
<evidence type="ECO:0000256" key="2">
    <source>
        <dbReference type="ARBA" id="ARBA00022801"/>
    </source>
</evidence>
<evidence type="ECO:0000313" key="6">
    <source>
        <dbReference type="EMBL" id="KAF3504821.1"/>
    </source>
</evidence>
<dbReference type="SUPFAM" id="SSF52266">
    <property type="entry name" value="SGNH hydrolase"/>
    <property type="match status" value="1"/>
</dbReference>
<comment type="caution">
    <text evidence="6">The sequence shown here is derived from an EMBL/GenBank/DDBJ whole genome shotgun (WGS) entry which is preliminary data.</text>
</comment>
<dbReference type="PANTHER" id="PTHR46020:SF25">
    <property type="entry name" value="BNAA09G15670D PROTEIN"/>
    <property type="match status" value="1"/>
</dbReference>
<keyword evidence="4" id="KW-0443">Lipid metabolism</keyword>
<reference evidence="6" key="1">
    <citation type="submission" date="2019-12" db="EMBL/GenBank/DDBJ databases">
        <title>Genome sequencing and annotation of Brassica cretica.</title>
        <authorList>
            <person name="Studholme D.J."/>
            <person name="Sarris P."/>
        </authorList>
    </citation>
    <scope>NUCLEOTIDE SEQUENCE</scope>
    <source>
        <strain evidence="6">PFS-109/04</strain>
        <tissue evidence="6">Leaf</tissue>
    </source>
</reference>
<dbReference type="Pfam" id="PF00657">
    <property type="entry name" value="Lipase_GDSL"/>
    <property type="match status" value="1"/>
</dbReference>
<dbReference type="Gene3D" id="3.40.50.1110">
    <property type="entry name" value="SGNH hydrolase"/>
    <property type="match status" value="1"/>
</dbReference>
<dbReference type="AlphaFoldDB" id="A0A8S9NRI7"/>
<name>A0A8S9NRI7_BRACR</name>
<keyword evidence="5" id="KW-0732">Signal</keyword>
<sequence>MKSLMKLFASLLLFVFSSLLFGDIDVVECSNQNLRFSGRNKLFVFGDSYADTGNTKTTDKGAWEFPYGITYPGKPSGRFSDGHISTDFLAKLLRIKLPVTYSKKDDVDKTRLQYGMSFAYGGTGVFDTKVNYPNMTGQINLFEQLLGNVYSPSDLSSSVALVSVAGNDYLYFLSTRSPAAILSFITQVVNQIEVNLRRIHSLGIKKIAVPSLQPLGYIPHFAKGSPLIKAAVNFLVGHHNNLLHEVVAKLNNETNHSAFTIIDYNNAFLTVINNKGEIPDILVFKTPSIECFQIDVNEFKNSTLCDDPRSAFFWDGLHPTQEGWKSVYTNLGFTMKKLTGLDKLIWTRTEPPLASGQFFGLPGGVSSRTSTDLNPSGCVEMSWGRGVFIGDSNQSASGWWQLVCRFAWLRTHARRHLVLHMAGCMSSTHEGHHHSSQMSGCMTGTHARRHSITHMAGRMLRLHARRHLVLGRSTSCFYMSGCMYSFHARRHLVLLETLSCLDGSYHVLAIYVETPRASWSVYASFDPSGKFLTRDQSRIFFRSRSDALNIFNRLQMNSDIL</sequence>
<dbReference type="GO" id="GO:0016788">
    <property type="term" value="F:hydrolase activity, acting on ester bonds"/>
    <property type="evidence" value="ECO:0007669"/>
    <property type="project" value="InterPro"/>
</dbReference>
<feature type="chain" id="PRO_5035716566" description="Sinapine esterase" evidence="5">
    <location>
        <begin position="23"/>
        <end position="561"/>
    </location>
</feature>
<keyword evidence="3" id="KW-0442">Lipid degradation</keyword>
<dbReference type="InterPro" id="IPR036514">
    <property type="entry name" value="SGNH_hydro_sf"/>
</dbReference>
<dbReference type="EMBL" id="QGKX02001621">
    <property type="protein sequence ID" value="KAF3504821.1"/>
    <property type="molecule type" value="Genomic_DNA"/>
</dbReference>
<proteinExistence type="inferred from homology"/>